<evidence type="ECO:0000313" key="6">
    <source>
        <dbReference type="EMBL" id="EKE70476.1"/>
    </source>
</evidence>
<evidence type="ECO:0000256" key="3">
    <source>
        <dbReference type="ARBA" id="ARBA00007422"/>
    </source>
</evidence>
<dbReference type="Pfam" id="PF00121">
    <property type="entry name" value="TIM"/>
    <property type="match status" value="1"/>
</dbReference>
<proteinExistence type="inferred from homology"/>
<dbReference type="UniPathway" id="UPA00138"/>
<evidence type="ECO:0000256" key="2">
    <source>
        <dbReference type="ARBA" id="ARBA00004939"/>
    </source>
</evidence>
<keyword evidence="4 5" id="KW-0413">Isomerase</keyword>
<dbReference type="STRING" id="1208323.B30_13469"/>
<evidence type="ECO:0000256" key="1">
    <source>
        <dbReference type="ARBA" id="ARBA00000148"/>
    </source>
</evidence>
<dbReference type="SUPFAM" id="SSF51351">
    <property type="entry name" value="Triosephosphate isomerase (TIM)"/>
    <property type="match status" value="1"/>
</dbReference>
<dbReference type="InterPro" id="IPR000652">
    <property type="entry name" value="Triosephosphate_isomerase"/>
</dbReference>
<accession>K2IJZ6</accession>
<dbReference type="CDD" id="cd00311">
    <property type="entry name" value="TIM"/>
    <property type="match status" value="1"/>
</dbReference>
<dbReference type="GO" id="GO:0046166">
    <property type="term" value="P:glyceraldehyde-3-phosphate biosynthetic process"/>
    <property type="evidence" value="ECO:0007669"/>
    <property type="project" value="TreeGrafter"/>
</dbReference>
<dbReference type="PATRIC" id="fig|1208323.3.peg.2788"/>
<keyword evidence="5" id="KW-0963">Cytoplasm</keyword>
<dbReference type="PROSITE" id="PS51440">
    <property type="entry name" value="TIM_2"/>
    <property type="match status" value="1"/>
</dbReference>
<keyword evidence="5" id="KW-0324">Glycolysis</keyword>
<dbReference type="Gene3D" id="3.20.20.70">
    <property type="entry name" value="Aldolase class I"/>
    <property type="match status" value="1"/>
</dbReference>
<comment type="caution">
    <text evidence="6">The sequence shown here is derived from an EMBL/GenBank/DDBJ whole genome shotgun (WGS) entry which is preliminary data.</text>
</comment>
<dbReference type="PANTHER" id="PTHR21139">
    <property type="entry name" value="TRIOSEPHOSPHATE ISOMERASE"/>
    <property type="match status" value="1"/>
</dbReference>
<reference evidence="6 7" key="1">
    <citation type="submission" date="2012-09" db="EMBL/GenBank/DDBJ databases">
        <title>Celeribacter baekdonensis B30 Genome Sequencing.</title>
        <authorList>
            <person name="Wang W."/>
        </authorList>
    </citation>
    <scope>NUCLEOTIDE SEQUENCE [LARGE SCALE GENOMIC DNA]</scope>
    <source>
        <strain evidence="6 7">B30</strain>
    </source>
</reference>
<dbReference type="RefSeq" id="WP_009572658.1">
    <property type="nucleotide sequence ID" value="NZ_AMRK01000007.1"/>
</dbReference>
<dbReference type="UniPathway" id="UPA00109">
    <property type="reaction ID" value="UER00189"/>
</dbReference>
<comment type="subunit">
    <text evidence="5">Homodimer.</text>
</comment>
<organism evidence="6 7">
    <name type="scientific">Celeribacter baekdonensis B30</name>
    <dbReference type="NCBI Taxonomy" id="1208323"/>
    <lineage>
        <taxon>Bacteria</taxon>
        <taxon>Pseudomonadati</taxon>
        <taxon>Pseudomonadota</taxon>
        <taxon>Alphaproteobacteria</taxon>
        <taxon>Rhodobacterales</taxon>
        <taxon>Roseobacteraceae</taxon>
        <taxon>Celeribacter</taxon>
    </lineage>
</organism>
<dbReference type="GO" id="GO:0005829">
    <property type="term" value="C:cytosol"/>
    <property type="evidence" value="ECO:0007669"/>
    <property type="project" value="TreeGrafter"/>
</dbReference>
<dbReference type="PANTHER" id="PTHR21139:SF42">
    <property type="entry name" value="TRIOSEPHOSPHATE ISOMERASE"/>
    <property type="match status" value="1"/>
</dbReference>
<dbReference type="UniPathway" id="UPA01066"/>
<dbReference type="InterPro" id="IPR013785">
    <property type="entry name" value="Aldolase_TIM"/>
</dbReference>
<comment type="pathway">
    <text evidence="5">Carbohydrate degradation; glycolysis; D-glyceraldehyde 3-phosphate from glycerone phosphate: step 1/1.</text>
</comment>
<keyword evidence="7" id="KW-1185">Reference proteome</keyword>
<evidence type="ECO:0000256" key="5">
    <source>
        <dbReference type="RuleBase" id="RU363013"/>
    </source>
</evidence>
<dbReference type="Proteomes" id="UP000006762">
    <property type="component" value="Unassembled WGS sequence"/>
</dbReference>
<comment type="catalytic activity">
    <reaction evidence="5">
        <text>D-glyceraldehyde 3-phosphate = dihydroxyacetone phosphate</text>
        <dbReference type="Rhea" id="RHEA:18585"/>
        <dbReference type="ChEBI" id="CHEBI:57642"/>
        <dbReference type="ChEBI" id="CHEBI:59776"/>
        <dbReference type="EC" id="5.3.1.1"/>
    </reaction>
</comment>
<dbReference type="OrthoDB" id="9809429at2"/>
<dbReference type="GO" id="GO:0019563">
    <property type="term" value="P:glycerol catabolic process"/>
    <property type="evidence" value="ECO:0007669"/>
    <property type="project" value="TreeGrafter"/>
</dbReference>
<dbReference type="EMBL" id="AMRK01000007">
    <property type="protein sequence ID" value="EKE70476.1"/>
    <property type="molecule type" value="Genomic_DNA"/>
</dbReference>
<dbReference type="eggNOG" id="COG0149">
    <property type="taxonomic scope" value="Bacteria"/>
</dbReference>
<gene>
    <name evidence="6" type="primary">tpiA</name>
    <name evidence="6" type="ORF">B30_13469</name>
</gene>
<comment type="subcellular location">
    <subcellularLocation>
        <location evidence="5">Cytoplasm</location>
    </subcellularLocation>
</comment>
<dbReference type="AlphaFoldDB" id="K2IJZ6"/>
<dbReference type="GO" id="GO:0006096">
    <property type="term" value="P:glycolytic process"/>
    <property type="evidence" value="ECO:0007669"/>
    <property type="project" value="UniProtKB-UniPathway"/>
</dbReference>
<dbReference type="PROSITE" id="PS00171">
    <property type="entry name" value="TIM_1"/>
    <property type="match status" value="1"/>
</dbReference>
<dbReference type="InterPro" id="IPR020861">
    <property type="entry name" value="Triosephosphate_isomerase_AS"/>
</dbReference>
<dbReference type="InterPro" id="IPR035990">
    <property type="entry name" value="TIM_sf"/>
</dbReference>
<evidence type="ECO:0000256" key="4">
    <source>
        <dbReference type="ARBA" id="ARBA00023235"/>
    </source>
</evidence>
<comment type="catalytic activity">
    <reaction evidence="1">
        <text>L-erythrulose 1-phosphate = D-erythrulose 4-phosphate</text>
        <dbReference type="Rhea" id="RHEA:49588"/>
        <dbReference type="ChEBI" id="CHEBI:58002"/>
        <dbReference type="ChEBI" id="CHEBI:90796"/>
        <dbReference type="EC" id="5.3.1.33"/>
    </reaction>
</comment>
<comment type="pathway">
    <text evidence="2">Carbohydrate metabolism; erythritol degradation.</text>
</comment>
<dbReference type="GO" id="GO:0004807">
    <property type="term" value="F:triose-phosphate isomerase activity"/>
    <property type="evidence" value="ECO:0007669"/>
    <property type="project" value="UniProtKB-EC"/>
</dbReference>
<sequence>MTRRSNAIGNWKIKGLTTDLSIVDQIAGALPEGDNAGNTIMAYEPVWAIGTGRTPGIGEIAQTHAFIRSKLPDPSLSILCGESANASKAAGIFALADVDGGLVGGASLTAAKFVPIIQTLEATS</sequence>
<comment type="similarity">
    <text evidence="3 5">Belongs to the triosephosphate isomerase family.</text>
</comment>
<dbReference type="EC" id="5.3.1.1" evidence="5"/>
<protein>
    <recommendedName>
        <fullName evidence="5">Triosephosphate isomerase</fullName>
        <ecNumber evidence="5">5.3.1.1</ecNumber>
    </recommendedName>
</protein>
<keyword evidence="5" id="KW-0312">Gluconeogenesis</keyword>
<name>K2IJZ6_9RHOB</name>
<dbReference type="GO" id="GO:0006094">
    <property type="term" value="P:gluconeogenesis"/>
    <property type="evidence" value="ECO:0007669"/>
    <property type="project" value="UniProtKB-UniPathway"/>
</dbReference>
<comment type="pathway">
    <text evidence="5">Carbohydrate biosynthesis; gluconeogenesis.</text>
</comment>
<evidence type="ECO:0000313" key="7">
    <source>
        <dbReference type="Proteomes" id="UP000006762"/>
    </source>
</evidence>